<evidence type="ECO:0000313" key="4">
    <source>
        <dbReference type="EMBL" id="SKA16108.1"/>
    </source>
</evidence>
<keyword evidence="4" id="KW-0808">Transferase</keyword>
<accession>A0A1T4RK33</accession>
<protein>
    <submittedName>
        <fullName evidence="4">Glutathione S-transferase</fullName>
    </submittedName>
</protein>
<evidence type="ECO:0000259" key="2">
    <source>
        <dbReference type="PROSITE" id="PS50404"/>
    </source>
</evidence>
<dbReference type="InterPro" id="IPR010987">
    <property type="entry name" value="Glutathione-S-Trfase_C-like"/>
</dbReference>
<name>A0A1T4RK33_9HYPH</name>
<dbReference type="RefSeq" id="WP_085935542.1">
    <property type="nucleotide sequence ID" value="NZ_FUWJ01000005.1"/>
</dbReference>
<dbReference type="InterPro" id="IPR036249">
    <property type="entry name" value="Thioredoxin-like_sf"/>
</dbReference>
<dbReference type="InterPro" id="IPR004046">
    <property type="entry name" value="GST_C"/>
</dbReference>
<dbReference type="PROSITE" id="PS50405">
    <property type="entry name" value="GST_CTER"/>
    <property type="match status" value="1"/>
</dbReference>
<dbReference type="STRING" id="225324.SAMN02745126_03858"/>
<dbReference type="Pfam" id="PF00043">
    <property type="entry name" value="GST_C"/>
    <property type="match status" value="1"/>
</dbReference>
<dbReference type="Gene3D" id="3.40.30.110">
    <property type="match status" value="2"/>
</dbReference>
<dbReference type="InterPro" id="IPR004045">
    <property type="entry name" value="Glutathione_S-Trfase_N"/>
</dbReference>
<dbReference type="PROSITE" id="PS50404">
    <property type="entry name" value="GST_NTER"/>
    <property type="match status" value="1"/>
</dbReference>
<feature type="region of interest" description="Disordered" evidence="1">
    <location>
        <begin position="236"/>
        <end position="263"/>
    </location>
</feature>
<dbReference type="Proteomes" id="UP000190092">
    <property type="component" value="Unassembled WGS sequence"/>
</dbReference>
<dbReference type="OrthoDB" id="5791869at2"/>
<dbReference type="InterPro" id="IPR036282">
    <property type="entry name" value="Glutathione-S-Trfase_C_sf"/>
</dbReference>
<dbReference type="EMBL" id="FUWJ01000005">
    <property type="protein sequence ID" value="SKA16108.1"/>
    <property type="molecule type" value="Genomic_DNA"/>
</dbReference>
<organism evidence="4 5">
    <name type="scientific">Enhydrobacter aerosaccus</name>
    <dbReference type="NCBI Taxonomy" id="225324"/>
    <lineage>
        <taxon>Bacteria</taxon>
        <taxon>Pseudomonadati</taxon>
        <taxon>Pseudomonadota</taxon>
        <taxon>Alphaproteobacteria</taxon>
        <taxon>Hyphomicrobiales</taxon>
        <taxon>Enhydrobacter</taxon>
    </lineage>
</organism>
<dbReference type="Pfam" id="PF13417">
    <property type="entry name" value="GST_N_3"/>
    <property type="match status" value="1"/>
</dbReference>
<dbReference type="SUPFAM" id="SSF47616">
    <property type="entry name" value="GST C-terminal domain-like"/>
    <property type="match status" value="1"/>
</dbReference>
<keyword evidence="5" id="KW-1185">Reference proteome</keyword>
<reference evidence="5" key="1">
    <citation type="submission" date="2017-02" db="EMBL/GenBank/DDBJ databases">
        <authorList>
            <person name="Varghese N."/>
            <person name="Submissions S."/>
        </authorList>
    </citation>
    <scope>NUCLEOTIDE SEQUENCE [LARGE SCALE GENOMIC DNA]</scope>
    <source>
        <strain evidence="5">ATCC 27094</strain>
    </source>
</reference>
<feature type="domain" description="GST N-terminal" evidence="2">
    <location>
        <begin position="3"/>
        <end position="82"/>
    </location>
</feature>
<sequence length="309" mass="35401">MRRPLVLHHYDFSNFAEKARLMLGFKRLAWQSIEQPPIAPKPFLTPLTGGYRRIPVLQDGADLWCDTRLIARELERRVPSPTLFPPETSGFAEAIAWWAEHQLMRPMALFVSGVNADHMPEGLHADRARLHGLPVPSIEAVRAAATRNRHLVRPQLRWLADMLRDERPYLLGERPCIADFAGYHVVWFLRGRKIDCRAELDPYPRLIEWRDRMAAIGHGSRTEIEPAEGLEIARAETPLPPRPSDPQEGDPRPGQQARVRPADNARDWVEGEVLFVDAEEISLLRHDPEVGEVAVHFPRLGYDWRSMRA</sequence>
<gene>
    <name evidence="4" type="ORF">SAMN02745126_03858</name>
</gene>
<evidence type="ECO:0000313" key="5">
    <source>
        <dbReference type="Proteomes" id="UP000190092"/>
    </source>
</evidence>
<feature type="domain" description="GST C-terminal" evidence="3">
    <location>
        <begin position="101"/>
        <end position="239"/>
    </location>
</feature>
<dbReference type="SUPFAM" id="SSF52833">
    <property type="entry name" value="Thioredoxin-like"/>
    <property type="match status" value="1"/>
</dbReference>
<dbReference type="GO" id="GO:0016740">
    <property type="term" value="F:transferase activity"/>
    <property type="evidence" value="ECO:0007669"/>
    <property type="project" value="UniProtKB-KW"/>
</dbReference>
<evidence type="ECO:0000256" key="1">
    <source>
        <dbReference type="SAM" id="MobiDB-lite"/>
    </source>
</evidence>
<dbReference type="AlphaFoldDB" id="A0A1T4RK33"/>
<evidence type="ECO:0000259" key="3">
    <source>
        <dbReference type="PROSITE" id="PS50405"/>
    </source>
</evidence>
<proteinExistence type="predicted"/>